<evidence type="ECO:0000256" key="16">
    <source>
        <dbReference type="RuleBase" id="RU003750"/>
    </source>
</evidence>
<dbReference type="PROSITE" id="PS00379">
    <property type="entry name" value="CDP_ALCOHOL_P_TRANSF"/>
    <property type="match status" value="1"/>
</dbReference>
<comment type="similarity">
    <text evidence="4 16">Belongs to the CDP-alcohol phosphatidyltransferase class-I family.</text>
</comment>
<evidence type="ECO:0000256" key="12">
    <source>
        <dbReference type="ARBA" id="ARBA00023136"/>
    </source>
</evidence>
<keyword evidence="10 17" id="KW-1133">Transmembrane helix</keyword>
<name>A0ABY7BU41_9HYPH</name>
<reference evidence="18" key="1">
    <citation type="submission" date="2022-12" db="EMBL/GenBank/DDBJ databases">
        <title>Jiella pelagia sp. nov., isolated from phosphonate enriched culture of Northwest Pacific surface seawater.</title>
        <authorList>
            <person name="Shin D.Y."/>
            <person name="Hwang C.Y."/>
        </authorList>
    </citation>
    <scope>NUCLEOTIDE SEQUENCE</scope>
    <source>
        <strain evidence="18">HL-NP1</strain>
    </source>
</reference>
<dbReference type="InterPro" id="IPR050324">
    <property type="entry name" value="CDP-alcohol_PTase-I"/>
</dbReference>
<dbReference type="InterPro" id="IPR043130">
    <property type="entry name" value="CDP-OH_PTrfase_TM_dom"/>
</dbReference>
<dbReference type="PIRSF" id="PIRSF000847">
    <property type="entry name" value="Phos_ph_gly_syn"/>
    <property type="match status" value="1"/>
</dbReference>
<evidence type="ECO:0000256" key="5">
    <source>
        <dbReference type="ARBA" id="ARBA00013170"/>
    </source>
</evidence>
<comment type="pathway">
    <text evidence="3">Lipid metabolism.</text>
</comment>
<evidence type="ECO:0000256" key="4">
    <source>
        <dbReference type="ARBA" id="ARBA00010441"/>
    </source>
</evidence>
<evidence type="ECO:0000256" key="6">
    <source>
        <dbReference type="ARBA" id="ARBA00014944"/>
    </source>
</evidence>
<dbReference type="Gene3D" id="1.20.120.1760">
    <property type="match status" value="1"/>
</dbReference>
<dbReference type="EMBL" id="CP114029">
    <property type="protein sequence ID" value="WAP67068.1"/>
    <property type="molecule type" value="Genomic_DNA"/>
</dbReference>
<gene>
    <name evidence="18" type="ORF">OH818_15745</name>
</gene>
<dbReference type="InterPro" id="IPR004570">
    <property type="entry name" value="Phosphatidylglycerol_P_synth"/>
</dbReference>
<evidence type="ECO:0000256" key="13">
    <source>
        <dbReference type="ARBA" id="ARBA00023209"/>
    </source>
</evidence>
<evidence type="ECO:0000256" key="2">
    <source>
        <dbReference type="ARBA" id="ARBA00005042"/>
    </source>
</evidence>
<dbReference type="InterPro" id="IPR048254">
    <property type="entry name" value="CDP_ALCOHOL_P_TRANSF_CS"/>
</dbReference>
<keyword evidence="19" id="KW-1185">Reference proteome</keyword>
<feature type="transmembrane region" description="Helical" evidence="17">
    <location>
        <begin position="118"/>
        <end position="140"/>
    </location>
</feature>
<keyword evidence="8 16" id="KW-0808">Transferase</keyword>
<organism evidence="18 19">
    <name type="scientific">Jiella pelagia</name>
    <dbReference type="NCBI Taxonomy" id="2986949"/>
    <lineage>
        <taxon>Bacteria</taxon>
        <taxon>Pseudomonadati</taxon>
        <taxon>Pseudomonadota</taxon>
        <taxon>Alphaproteobacteria</taxon>
        <taxon>Hyphomicrobiales</taxon>
        <taxon>Aurantimonadaceae</taxon>
        <taxon>Jiella</taxon>
    </lineage>
</organism>
<accession>A0ABY7BU41</accession>
<evidence type="ECO:0000256" key="15">
    <source>
        <dbReference type="ARBA" id="ARBA00048586"/>
    </source>
</evidence>
<proteinExistence type="inferred from homology"/>
<evidence type="ECO:0000313" key="19">
    <source>
        <dbReference type="Proteomes" id="UP001164020"/>
    </source>
</evidence>
<evidence type="ECO:0000256" key="11">
    <source>
        <dbReference type="ARBA" id="ARBA00023098"/>
    </source>
</evidence>
<keyword evidence="14" id="KW-1208">Phospholipid metabolism</keyword>
<comment type="subcellular location">
    <subcellularLocation>
        <location evidence="1">Membrane</location>
        <topology evidence="1">Multi-pass membrane protein</topology>
    </subcellularLocation>
</comment>
<dbReference type="Pfam" id="PF01066">
    <property type="entry name" value="CDP-OH_P_transf"/>
    <property type="match status" value="1"/>
</dbReference>
<evidence type="ECO:0000256" key="17">
    <source>
        <dbReference type="SAM" id="Phobius"/>
    </source>
</evidence>
<dbReference type="EC" id="2.7.8.5" evidence="5"/>
<protein>
    <recommendedName>
        <fullName evidence="6">CDP-diacylglycerol--glycerol-3-phosphate 3-phosphatidyltransferase</fullName>
        <ecNumber evidence="5">2.7.8.5</ecNumber>
    </recommendedName>
</protein>
<keyword evidence="7" id="KW-0444">Lipid biosynthesis</keyword>
<keyword evidence="11" id="KW-0443">Lipid metabolism</keyword>
<keyword evidence="13" id="KW-0594">Phospholipid biosynthesis</keyword>
<dbReference type="InterPro" id="IPR000462">
    <property type="entry name" value="CDP-OH_P_trans"/>
</dbReference>
<dbReference type="PANTHER" id="PTHR14269:SF62">
    <property type="entry name" value="CDP-DIACYLGLYCEROL--GLYCEROL-3-PHOSPHATE 3-PHOSPHATIDYLTRANSFERASE 1, CHLOROPLASTIC"/>
    <property type="match status" value="1"/>
</dbReference>
<dbReference type="RefSeq" id="WP_268879517.1">
    <property type="nucleotide sequence ID" value="NZ_CP114029.1"/>
</dbReference>
<comment type="catalytic activity">
    <reaction evidence="15">
        <text>a CDP-1,2-diacyl-sn-glycerol + sn-glycerol 3-phosphate = a 1,2-diacyl-sn-glycero-3-phospho-(1'-sn-glycero-3'-phosphate) + CMP + H(+)</text>
        <dbReference type="Rhea" id="RHEA:12593"/>
        <dbReference type="ChEBI" id="CHEBI:15378"/>
        <dbReference type="ChEBI" id="CHEBI:57597"/>
        <dbReference type="ChEBI" id="CHEBI:58332"/>
        <dbReference type="ChEBI" id="CHEBI:60110"/>
        <dbReference type="ChEBI" id="CHEBI:60377"/>
        <dbReference type="EC" id="2.7.8.5"/>
    </reaction>
</comment>
<dbReference type="PANTHER" id="PTHR14269">
    <property type="entry name" value="CDP-DIACYLGLYCEROL--GLYCEROL-3-PHOSPHATE 3-PHOSPHATIDYLTRANSFERASE-RELATED"/>
    <property type="match status" value="1"/>
</dbReference>
<feature type="transmembrane region" description="Helical" evidence="17">
    <location>
        <begin position="86"/>
        <end position="106"/>
    </location>
</feature>
<evidence type="ECO:0000256" key="7">
    <source>
        <dbReference type="ARBA" id="ARBA00022516"/>
    </source>
</evidence>
<evidence type="ECO:0000256" key="3">
    <source>
        <dbReference type="ARBA" id="ARBA00005189"/>
    </source>
</evidence>
<sequence length="185" mass="19816">MTIPNLISIGRLFAVPVMIWALIDGRFGLAFAIFVIAGISDAVDGAIARHFDQQSTLGLYLDPMADKALLAAVFISLGVLGRLPDWLAIAVVSRDVLIVSAFLLSYVMGWPMQVRPLFVSKATTAAQIVLAAIVLGEAAFRIDLGLVTDILLVVTLILTVASAVAYLLDWLRHMGSPDGPERKDG</sequence>
<evidence type="ECO:0000256" key="14">
    <source>
        <dbReference type="ARBA" id="ARBA00023264"/>
    </source>
</evidence>
<evidence type="ECO:0000256" key="1">
    <source>
        <dbReference type="ARBA" id="ARBA00004141"/>
    </source>
</evidence>
<evidence type="ECO:0000256" key="8">
    <source>
        <dbReference type="ARBA" id="ARBA00022679"/>
    </source>
</evidence>
<evidence type="ECO:0000256" key="9">
    <source>
        <dbReference type="ARBA" id="ARBA00022692"/>
    </source>
</evidence>
<evidence type="ECO:0000256" key="10">
    <source>
        <dbReference type="ARBA" id="ARBA00022989"/>
    </source>
</evidence>
<keyword evidence="12 17" id="KW-0472">Membrane</keyword>
<feature type="transmembrane region" description="Helical" evidence="17">
    <location>
        <begin position="146"/>
        <end position="168"/>
    </location>
</feature>
<dbReference type="Proteomes" id="UP001164020">
    <property type="component" value="Chromosome"/>
</dbReference>
<evidence type="ECO:0000313" key="18">
    <source>
        <dbReference type="EMBL" id="WAP67068.1"/>
    </source>
</evidence>
<keyword evidence="9 17" id="KW-0812">Transmembrane</keyword>
<comment type="pathway">
    <text evidence="2">Phospholipid metabolism; phosphatidylglycerol biosynthesis; phosphatidylglycerol from CDP-diacylglycerol: step 1/2.</text>
</comment>